<sequence length="851" mass="97669">MQGLPIEHGAPLKKGSFREANVRADHYLYYSPHDLELFFTGVKATKAYKQKPFVFTQLVYVGTRDEPEIKKFFHHMVRRFKDQLMDNKLEKLESLKHEKYIEQRKKNRRLYYSIFDTENLNPPRTLYQLQYLRSTSPPASRVFDTTVRDEDPLAVVHILPYTCFLDRNGVPIFMPCLLLSNSSESSQCKCFVKEPTTTSDSIHSSDLVNHEKLEDVDDNKQLQEHRELLNELFSSRKINLNKPTLFMGDSIEHVALTIFAATLAYGGGIFQYTATVLEDKLVANINRILDENARTKLVRDLDTRVPCPSKFPPQRSKPPDQSGSKAYPKSSNGYELKTTLYKEHVNKKGLKDNPELSSILNTKDFSRMTTKHQMIEDVTKNLLGIAPSIHQSSDSVDKFVKLNVYAPRYRQEDLDLIIKGLHPNGRQLSNTERFKLSLRLPIAELESRKIDYSDPATVTMILSEHINSVPSLQSKLVCTHSRGNMISRSVSPRSLAFKFLNAHKRLEQRARIRRVSECRFHWTLPTFNLQSQFDADNNLDLVDIANSTKCSLFTEKDSKLFKRTNSEENPATDSASLVHNILTRSIISPSKARIAYDIPKVTATYRNMGRLTFADRNFAASQSANRNRLASKTKINTHITQSNSQSKDIHPLLNEIDDYFMLLTEKHTCSIDNVYDSHGYGKSDFSVASTSPYSFQLRHCFSELIIVPSLVLSDSESSTPPSIPTSMVQHVISSPFIRFLTEKYGSKYFYSKASYLVLSANTMEYTFHCLVDKIVTSFRHRFVTLPESPTEWLMQSMTIRHLSQSNIYDMALSIYLTAEEVGLLQASHIKEYEIGRTRHYWDILCRAYSKH</sequence>
<dbReference type="GO" id="GO:0005739">
    <property type="term" value="C:mitochondrion"/>
    <property type="evidence" value="ECO:0007669"/>
    <property type="project" value="TreeGrafter"/>
</dbReference>
<evidence type="ECO:0000256" key="2">
    <source>
        <dbReference type="SAM" id="MobiDB-lite"/>
    </source>
</evidence>
<accession>E1F5R5</accession>
<gene>
    <name evidence="3" type="ORF">GLP15_4654</name>
</gene>
<dbReference type="EMBL" id="ACVC01000189">
    <property type="protein sequence ID" value="EFO62223.1"/>
    <property type="molecule type" value="Genomic_DNA"/>
</dbReference>
<dbReference type="AlphaFoldDB" id="E1F5R5"/>
<evidence type="ECO:0000313" key="4">
    <source>
        <dbReference type="Proteomes" id="UP000008974"/>
    </source>
</evidence>
<organism evidence="3 4">
    <name type="scientific">Giardia intestinalis (strain P15)</name>
    <name type="common">Giardia lamblia</name>
    <dbReference type="NCBI Taxonomy" id="658858"/>
    <lineage>
        <taxon>Eukaryota</taxon>
        <taxon>Metamonada</taxon>
        <taxon>Diplomonadida</taxon>
        <taxon>Hexamitidae</taxon>
        <taxon>Giardiinae</taxon>
        <taxon>Giardia</taxon>
    </lineage>
</organism>
<dbReference type="VEuPathDB" id="GiardiaDB:GLP15_4654"/>
<dbReference type="PANTHER" id="PTHR11364">
    <property type="entry name" value="THIOSULFATE SULFERTANSFERASE"/>
    <property type="match status" value="1"/>
</dbReference>
<feature type="compositionally biased region" description="Polar residues" evidence="2">
    <location>
        <begin position="319"/>
        <end position="332"/>
    </location>
</feature>
<keyword evidence="1" id="KW-0808">Transferase</keyword>
<dbReference type="Proteomes" id="UP000008974">
    <property type="component" value="Unassembled WGS sequence"/>
</dbReference>
<comment type="caution">
    <text evidence="3">The sequence shown here is derived from an EMBL/GenBank/DDBJ whole genome shotgun (WGS) entry which is preliminary data.</text>
</comment>
<name>E1F5R5_GIAIA</name>
<reference evidence="3 4" key="1">
    <citation type="journal article" date="2010" name="BMC Genomics">
        <title>Genome analysis and comparative genomics of a Giardia intestinalis assemblage E isolate.</title>
        <authorList>
            <person name="Jerlstrom-Hultqvist J."/>
            <person name="Franzen O."/>
            <person name="Ankarklev J."/>
            <person name="Xu F."/>
            <person name="Nohynkova E."/>
            <person name="Andersson J.O."/>
            <person name="Svard S.G."/>
            <person name="Andersson B."/>
        </authorList>
    </citation>
    <scope>NUCLEOTIDE SEQUENCE [LARGE SCALE GENOMIC DNA]</scope>
    <source>
        <strain evidence="3 4">P15</strain>
    </source>
</reference>
<dbReference type="OrthoDB" id="10330727at2759"/>
<evidence type="ECO:0000313" key="3">
    <source>
        <dbReference type="EMBL" id="EFO62223.1"/>
    </source>
</evidence>
<proteinExistence type="predicted"/>
<dbReference type="GO" id="GO:0004792">
    <property type="term" value="F:thiosulfate-cyanide sulfurtransferase activity"/>
    <property type="evidence" value="ECO:0007669"/>
    <property type="project" value="TreeGrafter"/>
</dbReference>
<evidence type="ECO:0000256" key="1">
    <source>
        <dbReference type="ARBA" id="ARBA00022679"/>
    </source>
</evidence>
<feature type="region of interest" description="Disordered" evidence="2">
    <location>
        <begin position="303"/>
        <end position="332"/>
    </location>
</feature>
<dbReference type="OMA" id="YEIGRTR"/>
<dbReference type="PANTHER" id="PTHR11364:SF27">
    <property type="entry name" value="SULFURTRANSFERASE"/>
    <property type="match status" value="1"/>
</dbReference>
<protein>
    <submittedName>
        <fullName evidence="3">Uncharacterized protein</fullName>
    </submittedName>
</protein>
<dbReference type="InterPro" id="IPR045078">
    <property type="entry name" value="TST/MPST-like"/>
</dbReference>